<proteinExistence type="predicted"/>
<sequence length="120" mass="12575">PCEAALEELRGELLGLGNSLGEAIDCKADAGQVRALAARLEAMSTRRCLPEQGSKEQSGGVPFPELAGGGFGKELVQPRNVWSPAHAQRRSPQTGRRRTSNPGQLAPVKLAASHGALPGR</sequence>
<gene>
    <name evidence="2" type="ORF">PCOR1329_LOCUS18422</name>
</gene>
<name>A0ABN9RAC4_9DINO</name>
<evidence type="ECO:0000313" key="2">
    <source>
        <dbReference type="EMBL" id="CAK0814943.1"/>
    </source>
</evidence>
<protein>
    <submittedName>
        <fullName evidence="2">Uncharacterized protein</fullName>
    </submittedName>
</protein>
<accession>A0ABN9RAC4</accession>
<evidence type="ECO:0000256" key="1">
    <source>
        <dbReference type="SAM" id="MobiDB-lite"/>
    </source>
</evidence>
<dbReference type="Proteomes" id="UP001189429">
    <property type="component" value="Unassembled WGS sequence"/>
</dbReference>
<reference evidence="2" key="1">
    <citation type="submission" date="2023-10" db="EMBL/GenBank/DDBJ databases">
        <authorList>
            <person name="Chen Y."/>
            <person name="Shah S."/>
            <person name="Dougan E. K."/>
            <person name="Thang M."/>
            <person name="Chan C."/>
        </authorList>
    </citation>
    <scope>NUCLEOTIDE SEQUENCE [LARGE SCALE GENOMIC DNA]</scope>
</reference>
<feature type="region of interest" description="Disordered" evidence="1">
    <location>
        <begin position="48"/>
        <end position="120"/>
    </location>
</feature>
<dbReference type="EMBL" id="CAUYUJ010005781">
    <property type="protein sequence ID" value="CAK0814943.1"/>
    <property type="molecule type" value="Genomic_DNA"/>
</dbReference>
<evidence type="ECO:0000313" key="3">
    <source>
        <dbReference type="Proteomes" id="UP001189429"/>
    </source>
</evidence>
<feature type="non-terminal residue" evidence="2">
    <location>
        <position position="1"/>
    </location>
</feature>
<comment type="caution">
    <text evidence="2">The sequence shown here is derived from an EMBL/GenBank/DDBJ whole genome shotgun (WGS) entry which is preliminary data.</text>
</comment>
<organism evidence="2 3">
    <name type="scientific">Prorocentrum cordatum</name>
    <dbReference type="NCBI Taxonomy" id="2364126"/>
    <lineage>
        <taxon>Eukaryota</taxon>
        <taxon>Sar</taxon>
        <taxon>Alveolata</taxon>
        <taxon>Dinophyceae</taxon>
        <taxon>Prorocentrales</taxon>
        <taxon>Prorocentraceae</taxon>
        <taxon>Prorocentrum</taxon>
    </lineage>
</organism>
<keyword evidence="3" id="KW-1185">Reference proteome</keyword>